<dbReference type="Pfam" id="PF00005">
    <property type="entry name" value="ABC_tran"/>
    <property type="match status" value="2"/>
</dbReference>
<dbReference type="SUPFAM" id="SSF90123">
    <property type="entry name" value="ABC transporter transmembrane region"/>
    <property type="match status" value="2"/>
</dbReference>
<dbReference type="SUPFAM" id="SSF52540">
    <property type="entry name" value="P-loop containing nucleoside triphosphate hydrolases"/>
    <property type="match status" value="2"/>
</dbReference>
<dbReference type="InterPro" id="IPR036640">
    <property type="entry name" value="ABC1_TM_sf"/>
</dbReference>
<organism evidence="11 12">
    <name type="scientific">Clavelina lepadiformis</name>
    <name type="common">Light-bulb sea squirt</name>
    <name type="synonym">Ascidia lepadiformis</name>
    <dbReference type="NCBI Taxonomy" id="159417"/>
    <lineage>
        <taxon>Eukaryota</taxon>
        <taxon>Metazoa</taxon>
        <taxon>Chordata</taxon>
        <taxon>Tunicata</taxon>
        <taxon>Ascidiacea</taxon>
        <taxon>Aplousobranchia</taxon>
        <taxon>Clavelinidae</taxon>
        <taxon>Clavelina</taxon>
    </lineage>
</organism>
<keyword evidence="5" id="KW-0067">ATP-binding</keyword>
<dbReference type="InterPro" id="IPR003593">
    <property type="entry name" value="AAA+_ATPase"/>
</dbReference>
<evidence type="ECO:0000256" key="4">
    <source>
        <dbReference type="ARBA" id="ARBA00022741"/>
    </source>
</evidence>
<dbReference type="CDD" id="cd18578">
    <property type="entry name" value="ABC_6TM_Pgp_ABCB1_D2_like"/>
    <property type="match status" value="1"/>
</dbReference>
<dbReference type="InterPro" id="IPR039421">
    <property type="entry name" value="Type_1_exporter"/>
</dbReference>
<evidence type="ECO:0000313" key="11">
    <source>
        <dbReference type="EMBL" id="CAK8684912.1"/>
    </source>
</evidence>
<feature type="domain" description="ABC transmembrane type-1" evidence="10">
    <location>
        <begin position="118"/>
        <end position="411"/>
    </location>
</feature>
<dbReference type="PANTHER" id="PTHR43394:SF27">
    <property type="entry name" value="ATP-DEPENDENT TRANSLOCASE ABCB1-LIKE"/>
    <property type="match status" value="1"/>
</dbReference>
<dbReference type="InterPro" id="IPR011527">
    <property type="entry name" value="ABC1_TM_dom"/>
</dbReference>
<dbReference type="EMBL" id="CAWYQH010000098">
    <property type="protein sequence ID" value="CAK8684912.1"/>
    <property type="molecule type" value="Genomic_DNA"/>
</dbReference>
<dbReference type="CDD" id="cd03249">
    <property type="entry name" value="ABC_MTABC3_MDL1_MDL2"/>
    <property type="match status" value="2"/>
</dbReference>
<evidence type="ECO:0000256" key="1">
    <source>
        <dbReference type="ARBA" id="ARBA00004141"/>
    </source>
</evidence>
<keyword evidence="3 8" id="KW-0812">Transmembrane</keyword>
<proteinExistence type="inferred from homology"/>
<feature type="transmembrane region" description="Helical" evidence="8">
    <location>
        <begin position="1013"/>
        <end position="1032"/>
    </location>
</feature>
<feature type="transmembrane region" description="Helical" evidence="8">
    <location>
        <begin position="796"/>
        <end position="816"/>
    </location>
</feature>
<evidence type="ECO:0000259" key="9">
    <source>
        <dbReference type="PROSITE" id="PS50893"/>
    </source>
</evidence>
<dbReference type="Proteomes" id="UP001642483">
    <property type="component" value="Unassembled WGS sequence"/>
</dbReference>
<feature type="transmembrane region" description="Helical" evidence="8">
    <location>
        <begin position="877"/>
        <end position="897"/>
    </location>
</feature>
<evidence type="ECO:0000256" key="6">
    <source>
        <dbReference type="ARBA" id="ARBA00022989"/>
    </source>
</evidence>
<feature type="transmembrane region" description="Helical" evidence="8">
    <location>
        <begin position="114"/>
        <end position="138"/>
    </location>
</feature>
<evidence type="ECO:0000256" key="8">
    <source>
        <dbReference type="SAM" id="Phobius"/>
    </source>
</evidence>
<feature type="transmembrane region" description="Helical" evidence="8">
    <location>
        <begin position="979"/>
        <end position="1007"/>
    </location>
</feature>
<feature type="transmembrane region" description="Helical" evidence="8">
    <location>
        <begin position="754"/>
        <end position="776"/>
    </location>
</feature>
<evidence type="ECO:0000256" key="7">
    <source>
        <dbReference type="ARBA" id="ARBA00023136"/>
    </source>
</evidence>
<dbReference type="PROSITE" id="PS00211">
    <property type="entry name" value="ABC_TRANSPORTER_1"/>
    <property type="match status" value="2"/>
</dbReference>
<dbReference type="PROSITE" id="PS50893">
    <property type="entry name" value="ABC_TRANSPORTER_2"/>
    <property type="match status" value="2"/>
</dbReference>
<reference evidence="11 12" key="1">
    <citation type="submission" date="2024-02" db="EMBL/GenBank/DDBJ databases">
        <authorList>
            <person name="Daric V."/>
            <person name="Darras S."/>
        </authorList>
    </citation>
    <scope>NUCLEOTIDE SEQUENCE [LARGE SCALE GENOMIC DNA]</scope>
</reference>
<feature type="transmembrane region" description="Helical" evidence="8">
    <location>
        <begin position="347"/>
        <end position="370"/>
    </location>
</feature>
<feature type="transmembrane region" description="Helical" evidence="8">
    <location>
        <begin position="169"/>
        <end position="192"/>
    </location>
</feature>
<feature type="domain" description="ABC transporter" evidence="9">
    <location>
        <begin position="1079"/>
        <end position="1317"/>
    </location>
</feature>
<accession>A0ABP0G1H7</accession>
<comment type="caution">
    <text evidence="11">The sequence shown here is derived from an EMBL/GenBank/DDBJ whole genome shotgun (WGS) entry which is preliminary data.</text>
</comment>
<keyword evidence="4" id="KW-0547">Nucleotide-binding</keyword>
<evidence type="ECO:0000259" key="10">
    <source>
        <dbReference type="PROSITE" id="PS50929"/>
    </source>
</evidence>
<name>A0ABP0G1H7_CLALP</name>
<feature type="transmembrane region" description="Helical" evidence="8">
    <location>
        <begin position="903"/>
        <end position="924"/>
    </location>
</feature>
<evidence type="ECO:0000256" key="2">
    <source>
        <dbReference type="ARBA" id="ARBA00007577"/>
    </source>
</evidence>
<feature type="transmembrane region" description="Helical" evidence="8">
    <location>
        <begin position="270"/>
        <end position="289"/>
    </location>
</feature>
<gene>
    <name evidence="11" type="ORF">CVLEPA_LOCUS16082</name>
</gene>
<evidence type="ECO:0000256" key="5">
    <source>
        <dbReference type="ARBA" id="ARBA00022840"/>
    </source>
</evidence>
<dbReference type="SMART" id="SM00382">
    <property type="entry name" value="AAA"/>
    <property type="match status" value="2"/>
</dbReference>
<dbReference type="Pfam" id="PF00664">
    <property type="entry name" value="ABC_membrane"/>
    <property type="match status" value="2"/>
</dbReference>
<dbReference type="Gene3D" id="3.40.50.300">
    <property type="entry name" value="P-loop containing nucleotide triphosphate hydrolases"/>
    <property type="match status" value="2"/>
</dbReference>
<keyword evidence="12" id="KW-1185">Reference proteome</keyword>
<feature type="domain" description="ABC transporter" evidence="9">
    <location>
        <begin position="446"/>
        <end position="682"/>
    </location>
</feature>
<protein>
    <recommendedName>
        <fullName evidence="13">Multidrug resistance protein 1</fullName>
    </recommendedName>
</protein>
<feature type="domain" description="ABC transmembrane type-1" evidence="10">
    <location>
        <begin position="757"/>
        <end position="1044"/>
    </location>
</feature>
<sequence>MNENISKKVRTGFKENKVHALSTNENNVEVIDLDDALCGVKDDFATNGKCLKNQTSATTVTVGSGEKNLSGKSELIGSVSDFTTNNGDFKKPSKKNQPTISYVQIFRYATSFDYVLLIIGTLAAAAHGAALPVLLIFFGELTNDFVNFGSLDTASLAQVNLSDKISTNSVRFCVIAIIVWICGAIQIICWTFQAVRQTKKIRVLFFQSILRQDIGFFDVNSAGELNTRMADDIGKIQSGIGDKVSITIMNVVRTMTSFIISMVYSWKLALVVLAVSPALAISAAILYTIGGKFTKEELDSYAKAGAVAEEVISSIRTVVAFGGQEKECERYEENLLHARKVGLKKGLVSGASLGFLFLCLFAMYGLGFWYGSTLVLAGEIVVGDLLTSFFSVVVGAFTLGQAGSHISEFGAGKVAAYKVFEIIDRVPPIDSESEDGYRPENVNGEVSLNNVNFSYPSRTDLQVLNNVSFKLETGKTTALCGQSGCGKSTCVQLIQRFYDPESGAIEVDGIDIRTLNLRWLREHIGVVSQEPILFDTTIAENIKYGRDGVTDEEIEEATKQSNAYDFIMKLPDKFETMVGEGGAQMSGGQKQRIAIARAIVRDPKILLLDEATSALDTESEGVVQAALDRAAKGRTTLVIAHRLSTIRNADKIIGFHEGIAVEQGTHRELLKIENGVYQNLVHMQSYGAADNLHGEFQHNSYASKEHKKPMHRLTSAKSVKSKQTIVDIESAQDDGALPVVSFWRILAFNKSEKWFILLGCLAAAVNGGIQPIFAILFSEILAVFSETNESTKQARITLYALLFVAVGAATFFAYLAQLSAFAKSGEELTLRLRLMSFHAVLHQEIGYFDDPANNTGALTTRLATDASKVQGATGIRLATIMQSFAALGVGLGIAFAYGWQVALLALAFVPFIAAAGILQGQLLVGQASTETKAYEKAGQVAVEGTLNIRTIASLTLEKAFHQRYVNALEIPYKKSLRKAYAFGITYGFSQCVAFFAYAACFRFGAWLVEQELIAFQNIFKVLLAVVFGALAAGQTSAYAPDYAQAKTSAARIVKLLDRVPLIDSYSKHGDVPQVSSGNVLFKDVQFTYPSRPDIQVLKGLTQIVCPGQTVALVGQSGCGKSTCIQLLERFYDPSDGSVSVDGHLSNELQLSWLRSQFGIVSQEPVLFDRSIADNIRYGDNSRSADLEEVIAAAKKANIHSFIEGLPDGYDTNVGSKGAQLSGGQKQRVAIARALLRNPKVLLLDEATSALDTESEKIVQAALDAASEGRTCIVIAHRLSTVKNADVIAVIENGSVVERGTHNELIALKGSYFSLVNAQLHKKEA</sequence>
<dbReference type="CDD" id="cd18577">
    <property type="entry name" value="ABC_6TM_Pgp_ABCB1_D1_like"/>
    <property type="match status" value="1"/>
</dbReference>
<dbReference type="InterPro" id="IPR003439">
    <property type="entry name" value="ABC_transporter-like_ATP-bd"/>
</dbReference>
<feature type="transmembrane region" description="Helical" evidence="8">
    <location>
        <begin position="376"/>
        <end position="399"/>
    </location>
</feature>
<dbReference type="Gene3D" id="1.20.1560.10">
    <property type="entry name" value="ABC transporter type 1, transmembrane domain"/>
    <property type="match status" value="1"/>
</dbReference>
<comment type="similarity">
    <text evidence="2">Belongs to the ABC transporter superfamily. ABCB family. Multidrug resistance exporter (TC 3.A.1.201) subfamily.</text>
</comment>
<comment type="subcellular location">
    <subcellularLocation>
        <location evidence="1">Membrane</location>
        <topology evidence="1">Multi-pass membrane protein</topology>
    </subcellularLocation>
</comment>
<evidence type="ECO:0000313" key="12">
    <source>
        <dbReference type="Proteomes" id="UP001642483"/>
    </source>
</evidence>
<evidence type="ECO:0008006" key="13">
    <source>
        <dbReference type="Google" id="ProtNLM"/>
    </source>
</evidence>
<keyword evidence="6 8" id="KW-1133">Transmembrane helix</keyword>
<dbReference type="InterPro" id="IPR027417">
    <property type="entry name" value="P-loop_NTPase"/>
</dbReference>
<dbReference type="InterPro" id="IPR017871">
    <property type="entry name" value="ABC_transporter-like_CS"/>
</dbReference>
<keyword evidence="7 8" id="KW-0472">Membrane</keyword>
<dbReference type="PANTHER" id="PTHR43394">
    <property type="entry name" value="ATP-DEPENDENT PERMEASE MDL1, MITOCHONDRIAL"/>
    <property type="match status" value="1"/>
</dbReference>
<evidence type="ECO:0000256" key="3">
    <source>
        <dbReference type="ARBA" id="ARBA00022692"/>
    </source>
</evidence>
<dbReference type="PROSITE" id="PS50929">
    <property type="entry name" value="ABC_TM1F"/>
    <property type="match status" value="2"/>
</dbReference>